<sequence>MAQLLTDDQITEALRDLPGWEARPGALFRAVTAPSFMAGIDLVDRVAQAAEQMNHHPDIDIRWTTISFSLTTHAMGGVTDNDVKLAGRISALAEDTPG</sequence>
<gene>
    <name evidence="5" type="ORF">SAMN04489717_5719</name>
</gene>
<dbReference type="InterPro" id="IPR036428">
    <property type="entry name" value="PCD_sf"/>
</dbReference>
<reference evidence="5 6" key="1">
    <citation type="submission" date="2016-10" db="EMBL/GenBank/DDBJ databases">
        <authorList>
            <person name="de Groot N.N."/>
        </authorList>
    </citation>
    <scope>NUCLEOTIDE SEQUENCE [LARGE SCALE GENOMIC DNA]</scope>
    <source>
        <strain evidence="5 6">DSM 22024</strain>
    </source>
</reference>
<evidence type="ECO:0000256" key="3">
    <source>
        <dbReference type="ARBA" id="ARBA00023239"/>
    </source>
</evidence>
<evidence type="ECO:0000256" key="4">
    <source>
        <dbReference type="HAMAP-Rule" id="MF_00434"/>
    </source>
</evidence>
<dbReference type="Gene3D" id="3.30.1360.20">
    <property type="entry name" value="Transcriptional coactivator/pterin dehydratase"/>
    <property type="match status" value="1"/>
</dbReference>
<evidence type="ECO:0000256" key="2">
    <source>
        <dbReference type="ARBA" id="ARBA00006472"/>
    </source>
</evidence>
<dbReference type="Pfam" id="PF01329">
    <property type="entry name" value="Pterin_4a"/>
    <property type="match status" value="1"/>
</dbReference>
<dbReference type="SUPFAM" id="SSF55248">
    <property type="entry name" value="PCD-like"/>
    <property type="match status" value="1"/>
</dbReference>
<name>A0A1H1YVG5_9ACTN</name>
<dbReference type="EMBL" id="LT629732">
    <property type="protein sequence ID" value="SDT25400.1"/>
    <property type="molecule type" value="Genomic_DNA"/>
</dbReference>
<dbReference type="GO" id="GO:0006729">
    <property type="term" value="P:tetrahydrobiopterin biosynthetic process"/>
    <property type="evidence" value="ECO:0007669"/>
    <property type="project" value="InterPro"/>
</dbReference>
<dbReference type="RefSeq" id="WP_092656767.1">
    <property type="nucleotide sequence ID" value="NZ_LT629732.1"/>
</dbReference>
<keyword evidence="3 4" id="KW-0456">Lyase</keyword>
<evidence type="ECO:0000256" key="1">
    <source>
        <dbReference type="ARBA" id="ARBA00001554"/>
    </source>
</evidence>
<comment type="similarity">
    <text evidence="2 4">Belongs to the pterin-4-alpha-carbinolamine dehydratase family.</text>
</comment>
<evidence type="ECO:0000313" key="6">
    <source>
        <dbReference type="Proteomes" id="UP000198983"/>
    </source>
</evidence>
<keyword evidence="6" id="KW-1185">Reference proteome</keyword>
<dbReference type="HAMAP" id="MF_00434">
    <property type="entry name" value="Pterin_4_alpha"/>
    <property type="match status" value="1"/>
</dbReference>
<dbReference type="EC" id="4.2.1.96" evidence="4"/>
<evidence type="ECO:0000313" key="5">
    <source>
        <dbReference type="EMBL" id="SDT25400.1"/>
    </source>
</evidence>
<organism evidence="5 6">
    <name type="scientific">Actinopolymorpha singaporensis</name>
    <dbReference type="NCBI Taxonomy" id="117157"/>
    <lineage>
        <taxon>Bacteria</taxon>
        <taxon>Bacillati</taxon>
        <taxon>Actinomycetota</taxon>
        <taxon>Actinomycetes</taxon>
        <taxon>Propionibacteriales</taxon>
        <taxon>Actinopolymorphaceae</taxon>
        <taxon>Actinopolymorpha</taxon>
    </lineage>
</organism>
<dbReference type="InterPro" id="IPR001533">
    <property type="entry name" value="Pterin_deHydtase"/>
</dbReference>
<dbReference type="STRING" id="117157.SAMN04489717_5719"/>
<dbReference type="PANTHER" id="PTHR12599">
    <property type="entry name" value="PTERIN-4-ALPHA-CARBINOLAMINE DEHYDRATASE"/>
    <property type="match status" value="1"/>
</dbReference>
<dbReference type="PANTHER" id="PTHR12599:SF0">
    <property type="entry name" value="PTERIN-4-ALPHA-CARBINOLAMINE DEHYDRATASE"/>
    <property type="match status" value="1"/>
</dbReference>
<dbReference type="Proteomes" id="UP000198983">
    <property type="component" value="Chromosome I"/>
</dbReference>
<accession>A0A1H1YVG5</accession>
<dbReference type="CDD" id="cd00488">
    <property type="entry name" value="PCD_DCoH"/>
    <property type="match status" value="1"/>
</dbReference>
<dbReference type="AlphaFoldDB" id="A0A1H1YVG5"/>
<protein>
    <recommendedName>
        <fullName evidence="4">Putative pterin-4-alpha-carbinolamine dehydratase</fullName>
        <shortName evidence="4">PHS</shortName>
        <ecNumber evidence="4">4.2.1.96</ecNumber>
    </recommendedName>
    <alternativeName>
        <fullName evidence="4">4-alpha-hydroxy-tetrahydropterin dehydratase</fullName>
    </alternativeName>
    <alternativeName>
        <fullName evidence="4">Pterin carbinolamine dehydratase</fullName>
        <shortName evidence="4">PCD</shortName>
    </alternativeName>
</protein>
<dbReference type="NCBIfam" id="NF002017">
    <property type="entry name" value="PRK00823.1-2"/>
    <property type="match status" value="1"/>
</dbReference>
<comment type="catalytic activity">
    <reaction evidence="1 4">
        <text>(4aS,6R)-4a-hydroxy-L-erythro-5,6,7,8-tetrahydrobiopterin = (6R)-L-erythro-6,7-dihydrobiopterin + H2O</text>
        <dbReference type="Rhea" id="RHEA:11920"/>
        <dbReference type="ChEBI" id="CHEBI:15377"/>
        <dbReference type="ChEBI" id="CHEBI:15642"/>
        <dbReference type="ChEBI" id="CHEBI:43120"/>
        <dbReference type="EC" id="4.2.1.96"/>
    </reaction>
</comment>
<proteinExistence type="inferred from homology"/>
<dbReference type="OrthoDB" id="15077at2"/>
<dbReference type="GO" id="GO:0008124">
    <property type="term" value="F:4-alpha-hydroxytetrahydrobiopterin dehydratase activity"/>
    <property type="evidence" value="ECO:0007669"/>
    <property type="project" value="UniProtKB-UniRule"/>
</dbReference>